<dbReference type="HOGENOM" id="CLU_064248_0_0_4"/>
<gene>
    <name evidence="2" type="ORF">BGL_1c22460</name>
</gene>
<evidence type="ECO:0000259" key="1">
    <source>
        <dbReference type="Pfam" id="PF03372"/>
    </source>
</evidence>
<dbReference type="SUPFAM" id="SSF56219">
    <property type="entry name" value="DNase I-like"/>
    <property type="match status" value="1"/>
</dbReference>
<dbReference type="GO" id="GO:0006506">
    <property type="term" value="P:GPI anchor biosynthetic process"/>
    <property type="evidence" value="ECO:0007669"/>
    <property type="project" value="TreeGrafter"/>
</dbReference>
<dbReference type="PANTHER" id="PTHR14859:SF0">
    <property type="entry name" value="ENDONUCLEASE_EXONUCLEASE_PHOSPHATASE FAMILY PROTEIN, EXPRESSED"/>
    <property type="match status" value="1"/>
</dbReference>
<dbReference type="GO" id="GO:0016020">
    <property type="term" value="C:membrane"/>
    <property type="evidence" value="ECO:0007669"/>
    <property type="project" value="GOC"/>
</dbReference>
<dbReference type="RefSeq" id="WP_042625188.1">
    <property type="nucleotide sequence ID" value="NZ_CP002580.1"/>
</dbReference>
<keyword evidence="3" id="KW-1185">Reference proteome</keyword>
<reference evidence="3" key="1">
    <citation type="submission" date="2011-03" db="EMBL/GenBank/DDBJ databases">
        <authorList>
            <person name="Voget S."/>
            <person name="Streit W.R."/>
            <person name="Jaeger K.E."/>
            <person name="Daniel R."/>
        </authorList>
    </citation>
    <scope>NUCLEOTIDE SEQUENCE [LARGE SCALE GENOMIC DNA]</scope>
    <source>
        <strain evidence="3">PG1</strain>
    </source>
</reference>
<dbReference type="GO" id="GO:0004519">
    <property type="term" value="F:endonuclease activity"/>
    <property type="evidence" value="ECO:0007669"/>
    <property type="project" value="UniProtKB-KW"/>
</dbReference>
<dbReference type="Pfam" id="PF03372">
    <property type="entry name" value="Exo_endo_phos"/>
    <property type="match status" value="1"/>
</dbReference>
<evidence type="ECO:0000313" key="2">
    <source>
        <dbReference type="EMBL" id="AJK46750.1"/>
    </source>
</evidence>
<dbReference type="InterPro" id="IPR051916">
    <property type="entry name" value="GPI-anchor_lipid_remodeler"/>
</dbReference>
<protein>
    <submittedName>
        <fullName evidence="2">Endonuclease/exonuclease/phosphatase</fullName>
    </submittedName>
</protein>
<dbReference type="EMBL" id="CP002580">
    <property type="protein sequence ID" value="AJK46750.1"/>
    <property type="molecule type" value="Genomic_DNA"/>
</dbReference>
<keyword evidence="2" id="KW-0269">Exonuclease</keyword>
<reference evidence="2 3" key="2">
    <citation type="journal article" date="2016" name="Appl. Microbiol. Biotechnol.">
        <title>Mutations improving production and secretion of extracellular lipase by Burkholderia glumae PG1.</title>
        <authorList>
            <person name="Knapp A."/>
            <person name="Voget S."/>
            <person name="Gao R."/>
            <person name="Zaburannyi N."/>
            <person name="Krysciak D."/>
            <person name="Breuer M."/>
            <person name="Hauer B."/>
            <person name="Streit W.R."/>
            <person name="Muller R."/>
            <person name="Daniel R."/>
            <person name="Jaeger K.E."/>
        </authorList>
    </citation>
    <scope>NUCLEOTIDE SEQUENCE [LARGE SCALE GENOMIC DNA]</scope>
    <source>
        <strain evidence="2 3">PG1</strain>
    </source>
</reference>
<dbReference type="AlphaFoldDB" id="A0A0B6S099"/>
<dbReference type="InterPro" id="IPR005135">
    <property type="entry name" value="Endo/exonuclease/phosphatase"/>
</dbReference>
<dbReference type="Proteomes" id="UP000031838">
    <property type="component" value="Chromosome 1"/>
</dbReference>
<proteinExistence type="predicted"/>
<dbReference type="PANTHER" id="PTHR14859">
    <property type="entry name" value="CALCOFLUOR WHITE HYPERSENSITIVE PROTEIN PRECURSOR"/>
    <property type="match status" value="1"/>
</dbReference>
<organism evidence="2 3">
    <name type="scientific">Burkholderia plantarii</name>
    <dbReference type="NCBI Taxonomy" id="41899"/>
    <lineage>
        <taxon>Bacteria</taxon>
        <taxon>Pseudomonadati</taxon>
        <taxon>Pseudomonadota</taxon>
        <taxon>Betaproteobacteria</taxon>
        <taxon>Burkholderiales</taxon>
        <taxon>Burkholderiaceae</taxon>
        <taxon>Burkholderia</taxon>
    </lineage>
</organism>
<dbReference type="GO" id="GO:0004527">
    <property type="term" value="F:exonuclease activity"/>
    <property type="evidence" value="ECO:0007669"/>
    <property type="project" value="UniProtKB-KW"/>
</dbReference>
<evidence type="ECO:0000313" key="3">
    <source>
        <dbReference type="Proteomes" id="UP000031838"/>
    </source>
</evidence>
<dbReference type="InterPro" id="IPR036691">
    <property type="entry name" value="Endo/exonu/phosph_ase_sf"/>
</dbReference>
<name>A0A0B6S099_BURPL</name>
<feature type="domain" description="Endonuclease/exonuclease/phosphatase" evidence="1">
    <location>
        <begin position="6"/>
        <end position="276"/>
    </location>
</feature>
<dbReference type="KEGG" id="bgp:BGL_1c22460"/>
<keyword evidence="2" id="KW-0378">Hydrolase</keyword>
<sequence>MRLIDWNIQWGRNASGRVDLSRTVAEARALADFDVFCVQELTRGFEALPGGPGPDQFAELAALLPDYTVIEAIAVDLPPAAGGTARRQFGNAIATRLPVGRVLRHTLPWPAEAGTPSMPRNALEVNLSGAGGPLRIVTTHLEFYSAAQRLAQVDALRAQHREAAGHARRPAPAETPDEPFAEPARALDAIACGDFNSAYRDDAYRRITAPIADAPAFVDAWTHAHPGATPPPTAGVYDTVQWKDGAMTCDFVFVTDTLAERIVRCEIDGATRASDHQPILLELRD</sequence>
<keyword evidence="2" id="KW-0255">Endonuclease</keyword>
<keyword evidence="2" id="KW-0540">Nuclease</keyword>
<accession>A0A0B6S099</accession>
<dbReference type="Gene3D" id="3.60.10.10">
    <property type="entry name" value="Endonuclease/exonuclease/phosphatase"/>
    <property type="match status" value="1"/>
</dbReference>